<dbReference type="InterPro" id="IPR001387">
    <property type="entry name" value="Cro/C1-type_HTH"/>
</dbReference>
<keyword evidence="3" id="KW-0804">Transcription</keyword>
<dbReference type="InterPro" id="IPR036286">
    <property type="entry name" value="LexA/Signal_pep-like_sf"/>
</dbReference>
<dbReference type="PANTHER" id="PTHR40661:SF3">
    <property type="entry name" value="FELS-1 PROPHAGE TRANSCRIPTIONAL REGULATOR"/>
    <property type="match status" value="1"/>
</dbReference>
<dbReference type="EMBL" id="VUMV01000001">
    <property type="protein sequence ID" value="MST81166.1"/>
    <property type="molecule type" value="Genomic_DNA"/>
</dbReference>
<proteinExistence type="predicted"/>
<organism evidence="5 6">
    <name type="scientific">Bilifractor porci</name>
    <dbReference type="NCBI Taxonomy" id="2606636"/>
    <lineage>
        <taxon>Bacteria</taxon>
        <taxon>Bacillati</taxon>
        <taxon>Bacillota</taxon>
        <taxon>Clostridia</taxon>
        <taxon>Lachnospirales</taxon>
        <taxon>Lachnospiraceae</taxon>
        <taxon>Bilifractor</taxon>
    </lineage>
</organism>
<accession>A0A7X2P6N0</accession>
<gene>
    <name evidence="5" type="ORF">FYJ60_02295</name>
</gene>
<feature type="domain" description="HTH cro/C1-type" evidence="4">
    <location>
        <begin position="11"/>
        <end position="65"/>
    </location>
</feature>
<evidence type="ECO:0000256" key="3">
    <source>
        <dbReference type="ARBA" id="ARBA00023163"/>
    </source>
</evidence>
<keyword evidence="2" id="KW-0238">DNA-binding</keyword>
<protein>
    <submittedName>
        <fullName evidence="5">Helix-turn-helix domain-containing protein</fullName>
    </submittedName>
</protein>
<dbReference type="InterPro" id="IPR010982">
    <property type="entry name" value="Lambda_DNA-bd_dom_sf"/>
</dbReference>
<dbReference type="Gene3D" id="1.10.260.40">
    <property type="entry name" value="lambda repressor-like DNA-binding domains"/>
    <property type="match status" value="1"/>
</dbReference>
<dbReference type="SMART" id="SM00530">
    <property type="entry name" value="HTH_XRE"/>
    <property type="match status" value="1"/>
</dbReference>
<dbReference type="SUPFAM" id="SSF47413">
    <property type="entry name" value="lambda repressor-like DNA-binding domains"/>
    <property type="match status" value="1"/>
</dbReference>
<dbReference type="Pfam" id="PF01381">
    <property type="entry name" value="HTH_3"/>
    <property type="match status" value="1"/>
</dbReference>
<keyword evidence="1" id="KW-0805">Transcription regulation</keyword>
<dbReference type="RefSeq" id="WP_154456961.1">
    <property type="nucleotide sequence ID" value="NZ_VUMV01000001.1"/>
</dbReference>
<name>A0A7X2P6N0_9FIRM</name>
<dbReference type="PROSITE" id="PS50943">
    <property type="entry name" value="HTH_CROC1"/>
    <property type="match status" value="1"/>
</dbReference>
<evidence type="ECO:0000313" key="6">
    <source>
        <dbReference type="Proteomes" id="UP000466864"/>
    </source>
</evidence>
<dbReference type="Gene3D" id="2.10.109.10">
    <property type="entry name" value="Umud Fragment, subunit A"/>
    <property type="match status" value="1"/>
</dbReference>
<dbReference type="Proteomes" id="UP000466864">
    <property type="component" value="Unassembled WGS sequence"/>
</dbReference>
<evidence type="ECO:0000313" key="5">
    <source>
        <dbReference type="EMBL" id="MST81166.1"/>
    </source>
</evidence>
<keyword evidence="6" id="KW-1185">Reference proteome</keyword>
<dbReference type="GO" id="GO:0003677">
    <property type="term" value="F:DNA binding"/>
    <property type="evidence" value="ECO:0007669"/>
    <property type="project" value="UniProtKB-KW"/>
</dbReference>
<evidence type="ECO:0000256" key="2">
    <source>
        <dbReference type="ARBA" id="ARBA00023125"/>
    </source>
</evidence>
<dbReference type="SUPFAM" id="SSF51306">
    <property type="entry name" value="LexA/Signal peptidase"/>
    <property type="match status" value="1"/>
</dbReference>
<evidence type="ECO:0000259" key="4">
    <source>
        <dbReference type="PROSITE" id="PS50943"/>
    </source>
</evidence>
<dbReference type="Pfam" id="PF00717">
    <property type="entry name" value="Peptidase_S24"/>
    <property type="match status" value="1"/>
</dbReference>
<dbReference type="CDD" id="cd00093">
    <property type="entry name" value="HTH_XRE"/>
    <property type="match status" value="1"/>
</dbReference>
<comment type="caution">
    <text evidence="5">The sequence shown here is derived from an EMBL/GenBank/DDBJ whole genome shotgun (WGS) entry which is preliminary data.</text>
</comment>
<evidence type="ECO:0000256" key="1">
    <source>
        <dbReference type="ARBA" id="ARBA00023015"/>
    </source>
</evidence>
<dbReference type="CDD" id="cd06529">
    <property type="entry name" value="S24_LexA-like"/>
    <property type="match status" value="1"/>
</dbReference>
<dbReference type="InterPro" id="IPR039418">
    <property type="entry name" value="LexA-like"/>
</dbReference>
<dbReference type="AlphaFoldDB" id="A0A7X2P6N0"/>
<sequence>MGEYADIKDRIKQLRLSKGWSQQVLAEKLGVTNVAVSQWERGVKQPKMEMREALCDLFNVNMEYLNGNWNKISRLLSEDEAKFLDAKRNISDALRTDIPIGHYRIPVLTTVAAGKPIFAEEDVLQWIDYDKEPGDHVRACRIEGNSMIPRIQNGDTVIFDSELGWEDGDVVIATVNGDHATCKRIKRYADGIALLSDNANIAPMYFSKKEVEELPVKVIGRVTEVRGKL</sequence>
<dbReference type="InterPro" id="IPR015927">
    <property type="entry name" value="Peptidase_S24_S26A/B/C"/>
</dbReference>
<dbReference type="PANTHER" id="PTHR40661">
    <property type="match status" value="1"/>
</dbReference>
<reference evidence="5 6" key="1">
    <citation type="submission" date="2019-08" db="EMBL/GenBank/DDBJ databases">
        <title>In-depth cultivation of the pig gut microbiome towards novel bacterial diversity and tailored functional studies.</title>
        <authorList>
            <person name="Wylensek D."/>
            <person name="Hitch T.C.A."/>
            <person name="Clavel T."/>
        </authorList>
    </citation>
    <scope>NUCLEOTIDE SEQUENCE [LARGE SCALE GENOMIC DNA]</scope>
    <source>
        <strain evidence="5 6">Oil+RF-744-WCA-WT-13</strain>
    </source>
</reference>